<keyword evidence="7 12" id="KW-0067">ATP-binding</keyword>
<dbReference type="FunFam" id="3.30.420.40:FF:000805">
    <property type="entry name" value="Hexokinase-2"/>
    <property type="match status" value="1"/>
</dbReference>
<evidence type="ECO:0000256" key="5">
    <source>
        <dbReference type="ARBA" id="ARBA00022741"/>
    </source>
</evidence>
<accession>A0A7R9LX96</accession>
<dbReference type="EMBL" id="OC917931">
    <property type="protein sequence ID" value="CAD7648305.1"/>
    <property type="molecule type" value="Genomic_DNA"/>
</dbReference>
<evidence type="ECO:0000256" key="10">
    <source>
        <dbReference type="ARBA" id="ARBA00047905"/>
    </source>
</evidence>
<sequence length="407" mass="45010">MGSSTILLPNSVFHNPILDIIDENKARIIKHLTQDFILTKETLSRLKSVFIKEMDLGLAEAPARKSCLLMQNTFVPEFPDGSESGHYLSLDLGTTNFRVLLSQLGERVADNDFTVKYYDIPDDCRRGSSKNLFNFLAISIEDFVGQVLPNYDKRLALGFTFSFPMTMKSLNIGILETWTKNFDCPDAVGVDCARLLQEAIDSRPSLAVDVVAILNDSTGTLVKGVYLDGDCAVGMILGTGHNMCYIESVGRIGKWTDRSESVYEDVLEVAVNIESGAFGDNGDETKGKVFAEKLTQRLGYAMVTTDDIAIIRYTCAMVTVRATQLISAALATLIDRIDSKRVTVAIDGSLYKKHPKFHRLMTDFTRELLDSKKSFKLILAEDGSGKGAGLVAAIAHRFWAKHNNNHL</sequence>
<evidence type="ECO:0000313" key="15">
    <source>
        <dbReference type="EMBL" id="CAD7648305.1"/>
    </source>
</evidence>
<keyword evidence="6 12" id="KW-0418">Kinase</keyword>
<dbReference type="PANTHER" id="PTHR19443">
    <property type="entry name" value="HEXOKINASE"/>
    <property type="match status" value="1"/>
</dbReference>
<keyword evidence="16" id="KW-1185">Reference proteome</keyword>
<feature type="domain" description="Hexokinase C-terminal" evidence="14">
    <location>
        <begin position="233"/>
        <end position="283"/>
    </location>
</feature>
<evidence type="ECO:0000256" key="12">
    <source>
        <dbReference type="RuleBase" id="RU362007"/>
    </source>
</evidence>
<evidence type="ECO:0000259" key="14">
    <source>
        <dbReference type="Pfam" id="PF03727"/>
    </source>
</evidence>
<organism evidence="15">
    <name type="scientific">Oppiella nova</name>
    <dbReference type="NCBI Taxonomy" id="334625"/>
    <lineage>
        <taxon>Eukaryota</taxon>
        <taxon>Metazoa</taxon>
        <taxon>Ecdysozoa</taxon>
        <taxon>Arthropoda</taxon>
        <taxon>Chelicerata</taxon>
        <taxon>Arachnida</taxon>
        <taxon>Acari</taxon>
        <taxon>Acariformes</taxon>
        <taxon>Sarcoptiformes</taxon>
        <taxon>Oribatida</taxon>
        <taxon>Brachypylina</taxon>
        <taxon>Oppioidea</taxon>
        <taxon>Oppiidae</taxon>
        <taxon>Oppiella</taxon>
    </lineage>
</organism>
<feature type="domain" description="Hexokinase C-terminal" evidence="14">
    <location>
        <begin position="291"/>
        <end position="394"/>
    </location>
</feature>
<dbReference type="Gene3D" id="3.40.367.20">
    <property type="match status" value="2"/>
</dbReference>
<evidence type="ECO:0000256" key="8">
    <source>
        <dbReference type="ARBA" id="ARBA00023152"/>
    </source>
</evidence>
<feature type="domain" description="Hexokinase N-terminal" evidence="13">
    <location>
        <begin position="29"/>
        <end position="226"/>
    </location>
</feature>
<dbReference type="InterPro" id="IPR019807">
    <property type="entry name" value="Hexokinase_BS"/>
</dbReference>
<dbReference type="InterPro" id="IPR001312">
    <property type="entry name" value="Hexokinase"/>
</dbReference>
<dbReference type="GO" id="GO:0005739">
    <property type="term" value="C:mitochondrion"/>
    <property type="evidence" value="ECO:0007669"/>
    <property type="project" value="TreeGrafter"/>
</dbReference>
<evidence type="ECO:0000256" key="7">
    <source>
        <dbReference type="ARBA" id="ARBA00022840"/>
    </source>
</evidence>
<evidence type="ECO:0000256" key="4">
    <source>
        <dbReference type="ARBA" id="ARBA00022679"/>
    </source>
</evidence>
<comment type="catalytic activity">
    <reaction evidence="11">
        <text>D-glucose + ATP = D-glucose 6-phosphate + ADP + H(+)</text>
        <dbReference type="Rhea" id="RHEA:17825"/>
        <dbReference type="ChEBI" id="CHEBI:4167"/>
        <dbReference type="ChEBI" id="CHEBI:15378"/>
        <dbReference type="ChEBI" id="CHEBI:30616"/>
        <dbReference type="ChEBI" id="CHEBI:61548"/>
        <dbReference type="ChEBI" id="CHEBI:456216"/>
        <dbReference type="EC" id="2.7.1.1"/>
    </reaction>
    <physiologicalReaction direction="left-to-right" evidence="11">
        <dbReference type="Rhea" id="RHEA:17826"/>
    </physiologicalReaction>
</comment>
<dbReference type="OrthoDB" id="6492395at2759"/>
<dbReference type="AlphaFoldDB" id="A0A7R9LX96"/>
<dbReference type="GO" id="GO:0005536">
    <property type="term" value="F:D-glucose binding"/>
    <property type="evidence" value="ECO:0007669"/>
    <property type="project" value="InterPro"/>
</dbReference>
<dbReference type="SUPFAM" id="SSF53067">
    <property type="entry name" value="Actin-like ATPase domain"/>
    <property type="match status" value="2"/>
</dbReference>
<dbReference type="Pfam" id="PF00349">
    <property type="entry name" value="Hexokinase_1"/>
    <property type="match status" value="1"/>
</dbReference>
<dbReference type="Pfam" id="PF03727">
    <property type="entry name" value="Hexokinase_2"/>
    <property type="match status" value="2"/>
</dbReference>
<dbReference type="InterPro" id="IPR043129">
    <property type="entry name" value="ATPase_NBD"/>
</dbReference>
<keyword evidence="8 12" id="KW-0324">Glycolysis</keyword>
<dbReference type="PROSITE" id="PS00378">
    <property type="entry name" value="HEXOKINASE_1"/>
    <property type="match status" value="1"/>
</dbReference>
<comment type="catalytic activity">
    <reaction evidence="10">
        <text>D-fructose + ATP = D-fructose 6-phosphate + ADP + H(+)</text>
        <dbReference type="Rhea" id="RHEA:16125"/>
        <dbReference type="ChEBI" id="CHEBI:15378"/>
        <dbReference type="ChEBI" id="CHEBI:30616"/>
        <dbReference type="ChEBI" id="CHEBI:37721"/>
        <dbReference type="ChEBI" id="CHEBI:61527"/>
        <dbReference type="ChEBI" id="CHEBI:456216"/>
        <dbReference type="EC" id="2.7.1.1"/>
    </reaction>
    <physiologicalReaction direction="left-to-right" evidence="10">
        <dbReference type="Rhea" id="RHEA:16126"/>
    </physiologicalReaction>
</comment>
<comment type="similarity">
    <text evidence="3 12">Belongs to the hexokinase family.</text>
</comment>
<dbReference type="EMBL" id="CAJPVJ010003106">
    <property type="protein sequence ID" value="CAG2167175.1"/>
    <property type="molecule type" value="Genomic_DNA"/>
</dbReference>
<dbReference type="GO" id="GO:0005829">
    <property type="term" value="C:cytosol"/>
    <property type="evidence" value="ECO:0007669"/>
    <property type="project" value="TreeGrafter"/>
</dbReference>
<name>A0A7R9LX96_9ACAR</name>
<evidence type="ECO:0000256" key="9">
    <source>
        <dbReference type="ARBA" id="ARBA00044613"/>
    </source>
</evidence>
<evidence type="ECO:0000256" key="2">
    <source>
        <dbReference type="ARBA" id="ARBA00005028"/>
    </source>
</evidence>
<dbReference type="Proteomes" id="UP000728032">
    <property type="component" value="Unassembled WGS sequence"/>
</dbReference>
<dbReference type="GO" id="GO:0006096">
    <property type="term" value="P:glycolytic process"/>
    <property type="evidence" value="ECO:0007669"/>
    <property type="project" value="UniProtKB-UniPathway"/>
</dbReference>
<evidence type="ECO:0000256" key="11">
    <source>
        <dbReference type="ARBA" id="ARBA00048160"/>
    </source>
</evidence>
<evidence type="ECO:0000256" key="1">
    <source>
        <dbReference type="ARBA" id="ARBA00004888"/>
    </source>
</evidence>
<dbReference type="UniPathway" id="UPA00109">
    <property type="reaction ID" value="UER00180"/>
</dbReference>
<protein>
    <recommendedName>
        <fullName evidence="12">Phosphotransferase</fullName>
        <ecNumber evidence="12">2.7.1.-</ecNumber>
    </recommendedName>
</protein>
<evidence type="ECO:0000256" key="3">
    <source>
        <dbReference type="ARBA" id="ARBA00009225"/>
    </source>
</evidence>
<dbReference type="PROSITE" id="PS51748">
    <property type="entry name" value="HEXOKINASE_2"/>
    <property type="match status" value="1"/>
</dbReference>
<evidence type="ECO:0000313" key="16">
    <source>
        <dbReference type="Proteomes" id="UP000728032"/>
    </source>
</evidence>
<dbReference type="Gene3D" id="3.30.420.40">
    <property type="match status" value="1"/>
</dbReference>
<keyword evidence="5 12" id="KW-0547">Nucleotide-binding</keyword>
<dbReference type="InterPro" id="IPR022672">
    <property type="entry name" value="Hexokinase_N"/>
</dbReference>
<dbReference type="PANTHER" id="PTHR19443:SF54">
    <property type="entry name" value="PHOSPHOTRANSFERASE"/>
    <property type="match status" value="1"/>
</dbReference>
<reference evidence="15" key="1">
    <citation type="submission" date="2020-11" db="EMBL/GenBank/DDBJ databases">
        <authorList>
            <person name="Tran Van P."/>
        </authorList>
    </citation>
    <scope>NUCLEOTIDE SEQUENCE</scope>
</reference>
<dbReference type="GO" id="GO:0001678">
    <property type="term" value="P:intracellular glucose homeostasis"/>
    <property type="evidence" value="ECO:0007669"/>
    <property type="project" value="InterPro"/>
</dbReference>
<dbReference type="UniPathway" id="UPA00242"/>
<dbReference type="PRINTS" id="PR00475">
    <property type="entry name" value="HEXOKINASE"/>
</dbReference>
<dbReference type="GO" id="GO:0005524">
    <property type="term" value="F:ATP binding"/>
    <property type="evidence" value="ECO:0007669"/>
    <property type="project" value="UniProtKB-UniRule"/>
</dbReference>
<comment type="pathway">
    <text evidence="2">Carbohydrate metabolism; hexose metabolism.</text>
</comment>
<evidence type="ECO:0000256" key="6">
    <source>
        <dbReference type="ARBA" id="ARBA00022777"/>
    </source>
</evidence>
<comment type="pathway">
    <text evidence="1">Carbohydrate degradation; glycolysis; D-glyceraldehyde 3-phosphate and glycerone phosphate from D-glucose: step 1/4.</text>
</comment>
<evidence type="ECO:0000259" key="13">
    <source>
        <dbReference type="Pfam" id="PF00349"/>
    </source>
</evidence>
<dbReference type="EC" id="2.7.1.-" evidence="12"/>
<gene>
    <name evidence="15" type="ORF">ONB1V03_LOCUS6687</name>
</gene>
<comment type="catalytic activity">
    <reaction evidence="9">
        <text>a D-hexose + ATP = a D-hexose 6-phosphate + ADP + H(+)</text>
        <dbReference type="Rhea" id="RHEA:22740"/>
        <dbReference type="ChEBI" id="CHEBI:4194"/>
        <dbReference type="ChEBI" id="CHEBI:15378"/>
        <dbReference type="ChEBI" id="CHEBI:30616"/>
        <dbReference type="ChEBI" id="CHEBI:229467"/>
        <dbReference type="ChEBI" id="CHEBI:456216"/>
        <dbReference type="EC" id="2.7.1.1"/>
    </reaction>
    <physiologicalReaction direction="left-to-right" evidence="9">
        <dbReference type="Rhea" id="RHEA:22741"/>
    </physiologicalReaction>
</comment>
<keyword evidence="4 12" id="KW-0808">Transferase</keyword>
<dbReference type="GO" id="GO:0004340">
    <property type="term" value="F:glucokinase activity"/>
    <property type="evidence" value="ECO:0007669"/>
    <property type="project" value="TreeGrafter"/>
</dbReference>
<dbReference type="GO" id="GO:0008865">
    <property type="term" value="F:fructokinase activity"/>
    <property type="evidence" value="ECO:0007669"/>
    <property type="project" value="TreeGrafter"/>
</dbReference>
<proteinExistence type="inferred from homology"/>
<dbReference type="GO" id="GO:0006006">
    <property type="term" value="P:glucose metabolic process"/>
    <property type="evidence" value="ECO:0007669"/>
    <property type="project" value="TreeGrafter"/>
</dbReference>
<dbReference type="InterPro" id="IPR022673">
    <property type="entry name" value="Hexokinase_C"/>
</dbReference>